<dbReference type="Gene3D" id="1.25.10.10">
    <property type="entry name" value="Leucine-rich Repeat Variant"/>
    <property type="match status" value="1"/>
</dbReference>
<feature type="compositionally biased region" description="Basic and acidic residues" evidence="2">
    <location>
        <begin position="2357"/>
        <end position="2386"/>
    </location>
</feature>
<feature type="compositionally biased region" description="Basic and acidic residues" evidence="2">
    <location>
        <begin position="1576"/>
        <end position="1608"/>
    </location>
</feature>
<feature type="compositionally biased region" description="Polar residues" evidence="2">
    <location>
        <begin position="3331"/>
        <end position="3341"/>
    </location>
</feature>
<evidence type="ECO:0000313" key="5">
    <source>
        <dbReference type="Proteomes" id="UP001152320"/>
    </source>
</evidence>
<feature type="compositionally biased region" description="Basic and acidic residues" evidence="2">
    <location>
        <begin position="2485"/>
        <end position="2507"/>
    </location>
</feature>
<feature type="compositionally biased region" description="Basic residues" evidence="2">
    <location>
        <begin position="1286"/>
        <end position="1296"/>
    </location>
</feature>
<feature type="compositionally biased region" description="Basic and acidic residues" evidence="2">
    <location>
        <begin position="1352"/>
        <end position="1361"/>
    </location>
</feature>
<dbReference type="InterPro" id="IPR011989">
    <property type="entry name" value="ARM-like"/>
</dbReference>
<feature type="compositionally biased region" description="Low complexity" evidence="2">
    <location>
        <begin position="826"/>
        <end position="835"/>
    </location>
</feature>
<organism evidence="4 5">
    <name type="scientific">Holothuria leucospilota</name>
    <name type="common">Black long sea cucumber</name>
    <name type="synonym">Mertensiothuria leucospilota</name>
    <dbReference type="NCBI Taxonomy" id="206669"/>
    <lineage>
        <taxon>Eukaryota</taxon>
        <taxon>Metazoa</taxon>
        <taxon>Echinodermata</taxon>
        <taxon>Eleutherozoa</taxon>
        <taxon>Echinozoa</taxon>
        <taxon>Holothuroidea</taxon>
        <taxon>Aspidochirotacea</taxon>
        <taxon>Aspidochirotida</taxon>
        <taxon>Holothuriidae</taxon>
        <taxon>Holothuria</taxon>
    </lineage>
</organism>
<feature type="compositionally biased region" description="Basic and acidic residues" evidence="2">
    <location>
        <begin position="1987"/>
        <end position="2018"/>
    </location>
</feature>
<feature type="compositionally biased region" description="Polar residues" evidence="2">
    <location>
        <begin position="879"/>
        <end position="894"/>
    </location>
</feature>
<feature type="compositionally biased region" description="Basic and acidic residues" evidence="2">
    <location>
        <begin position="1731"/>
        <end position="1743"/>
    </location>
</feature>
<comment type="caution">
    <text evidence="4">The sequence shown here is derived from an EMBL/GenBank/DDBJ whole genome shotgun (WGS) entry which is preliminary data.</text>
</comment>
<feature type="compositionally biased region" description="Basic residues" evidence="2">
    <location>
        <begin position="907"/>
        <end position="916"/>
    </location>
</feature>
<feature type="compositionally biased region" description="Basic and acidic residues" evidence="2">
    <location>
        <begin position="2514"/>
        <end position="2530"/>
    </location>
</feature>
<feature type="compositionally biased region" description="Polar residues" evidence="2">
    <location>
        <begin position="1118"/>
        <end position="1138"/>
    </location>
</feature>
<feature type="compositionally biased region" description="Basic residues" evidence="2">
    <location>
        <begin position="1181"/>
        <end position="1191"/>
    </location>
</feature>
<name>A0A9Q1C8V7_HOLLE</name>
<feature type="compositionally biased region" description="Basic and acidic residues" evidence="2">
    <location>
        <begin position="2540"/>
        <end position="2563"/>
    </location>
</feature>
<dbReference type="Pfam" id="PF24959">
    <property type="entry name" value="FH3_FHOD1-3"/>
    <property type="match status" value="1"/>
</dbReference>
<feature type="compositionally biased region" description="Basic and acidic residues" evidence="2">
    <location>
        <begin position="1620"/>
        <end position="1647"/>
    </location>
</feature>
<accession>A0A9Q1C8V7</accession>
<feature type="compositionally biased region" description="Basic and acidic residues" evidence="2">
    <location>
        <begin position="621"/>
        <end position="632"/>
    </location>
</feature>
<feature type="compositionally biased region" description="Basic and acidic residues" evidence="2">
    <location>
        <begin position="1947"/>
        <end position="1969"/>
    </location>
</feature>
<reference evidence="4" key="1">
    <citation type="submission" date="2021-10" db="EMBL/GenBank/DDBJ databases">
        <title>Tropical sea cucumber genome reveals ecological adaptation and Cuvierian tubules defense mechanism.</title>
        <authorList>
            <person name="Chen T."/>
        </authorList>
    </citation>
    <scope>NUCLEOTIDE SEQUENCE</scope>
    <source>
        <strain evidence="4">Nanhai2018</strain>
        <tissue evidence="4">Muscle</tissue>
    </source>
</reference>
<feature type="compositionally biased region" description="Basic and acidic residues" evidence="2">
    <location>
        <begin position="373"/>
        <end position="383"/>
    </location>
</feature>
<feature type="compositionally biased region" description="Polar residues" evidence="2">
    <location>
        <begin position="1561"/>
        <end position="1574"/>
    </location>
</feature>
<feature type="compositionally biased region" description="Basic and acidic residues" evidence="2">
    <location>
        <begin position="2332"/>
        <end position="2346"/>
    </location>
</feature>
<feature type="compositionally biased region" description="Basic and acidic residues" evidence="2">
    <location>
        <begin position="1015"/>
        <end position="1072"/>
    </location>
</feature>
<dbReference type="Proteomes" id="UP001152320">
    <property type="component" value="Chromosome 5"/>
</dbReference>
<feature type="compositionally biased region" description="Basic and acidic residues" evidence="2">
    <location>
        <begin position="2760"/>
        <end position="2805"/>
    </location>
</feature>
<feature type="compositionally biased region" description="Basic and acidic residues" evidence="2">
    <location>
        <begin position="2462"/>
        <end position="2477"/>
    </location>
</feature>
<feature type="compositionally biased region" description="Basic and acidic residues" evidence="2">
    <location>
        <begin position="1703"/>
        <end position="1722"/>
    </location>
</feature>
<gene>
    <name evidence="4" type="ORF">HOLleu_12226</name>
</gene>
<feature type="compositionally biased region" description="Basic and acidic residues" evidence="2">
    <location>
        <begin position="454"/>
        <end position="463"/>
    </location>
</feature>
<feature type="compositionally biased region" description="Basic and acidic residues" evidence="2">
    <location>
        <begin position="1908"/>
        <end position="1927"/>
    </location>
</feature>
<dbReference type="GO" id="GO:0030866">
    <property type="term" value="P:cortical actin cytoskeleton organization"/>
    <property type="evidence" value="ECO:0007669"/>
    <property type="project" value="TreeGrafter"/>
</dbReference>
<dbReference type="PANTHER" id="PTHR45920:SF4">
    <property type="entry name" value="FORMIN HOMOLOGY 2 DOMAIN CONTAINING, ISOFORM I"/>
    <property type="match status" value="1"/>
</dbReference>
<feature type="compositionally biased region" description="Low complexity" evidence="2">
    <location>
        <begin position="2208"/>
        <end position="2219"/>
    </location>
</feature>
<feature type="compositionally biased region" description="Basic and acidic residues" evidence="2">
    <location>
        <begin position="917"/>
        <end position="941"/>
    </location>
</feature>
<feature type="compositionally biased region" description="Basic and acidic residues" evidence="2">
    <location>
        <begin position="2820"/>
        <end position="2876"/>
    </location>
</feature>
<feature type="compositionally biased region" description="Basic and acidic residues" evidence="2">
    <location>
        <begin position="2899"/>
        <end position="2925"/>
    </location>
</feature>
<feature type="compositionally biased region" description="Low complexity" evidence="2">
    <location>
        <begin position="1218"/>
        <end position="1227"/>
    </location>
</feature>
<dbReference type="InterPro" id="IPR014768">
    <property type="entry name" value="GBD/FH3_dom"/>
</dbReference>
<feature type="compositionally biased region" description="Basic and acidic residues" evidence="2">
    <location>
        <begin position="1847"/>
        <end position="1865"/>
    </location>
</feature>
<dbReference type="InterPro" id="IPR056771">
    <property type="entry name" value="FH3_FHOD1-3-like"/>
</dbReference>
<dbReference type="PROSITE" id="PS51232">
    <property type="entry name" value="GBD_FH3"/>
    <property type="match status" value="1"/>
</dbReference>
<feature type="compositionally biased region" description="Basic and acidic residues" evidence="2">
    <location>
        <begin position="1533"/>
        <end position="1543"/>
    </location>
</feature>
<feature type="compositionally biased region" description="Basic and acidic residues" evidence="2">
    <location>
        <begin position="2095"/>
        <end position="2123"/>
    </location>
</feature>
<feature type="compositionally biased region" description="Basic and acidic residues" evidence="2">
    <location>
        <begin position="1435"/>
        <end position="1444"/>
    </location>
</feature>
<feature type="compositionally biased region" description="Basic residues" evidence="2">
    <location>
        <begin position="3307"/>
        <end position="3322"/>
    </location>
</feature>
<feature type="region of interest" description="Disordered" evidence="2">
    <location>
        <begin position="1821"/>
        <end position="2450"/>
    </location>
</feature>
<feature type="compositionally biased region" description="Polar residues" evidence="2">
    <location>
        <begin position="3356"/>
        <end position="3385"/>
    </location>
</feature>
<feature type="compositionally biased region" description="Basic and acidic residues" evidence="2">
    <location>
        <begin position="2703"/>
        <end position="2730"/>
    </location>
</feature>
<feature type="compositionally biased region" description="Basic residues" evidence="2">
    <location>
        <begin position="837"/>
        <end position="846"/>
    </location>
</feature>
<dbReference type="GO" id="GO:0005737">
    <property type="term" value="C:cytoplasm"/>
    <property type="evidence" value="ECO:0007669"/>
    <property type="project" value="TreeGrafter"/>
</dbReference>
<evidence type="ECO:0000256" key="2">
    <source>
        <dbReference type="SAM" id="MobiDB-lite"/>
    </source>
</evidence>
<dbReference type="GO" id="GO:0005856">
    <property type="term" value="C:cytoskeleton"/>
    <property type="evidence" value="ECO:0007669"/>
    <property type="project" value="TreeGrafter"/>
</dbReference>
<feature type="compositionally biased region" description="Low complexity" evidence="2">
    <location>
        <begin position="2424"/>
        <end position="2435"/>
    </location>
</feature>
<proteinExistence type="predicted"/>
<feature type="region of interest" description="Disordered" evidence="2">
    <location>
        <begin position="299"/>
        <end position="319"/>
    </location>
</feature>
<dbReference type="GO" id="GO:0051015">
    <property type="term" value="F:actin filament binding"/>
    <property type="evidence" value="ECO:0007669"/>
    <property type="project" value="TreeGrafter"/>
</dbReference>
<feature type="compositionally biased region" description="Basic and acidic residues" evidence="2">
    <location>
        <begin position="2237"/>
        <end position="2286"/>
    </location>
</feature>
<feature type="compositionally biased region" description="Acidic residues" evidence="2">
    <location>
        <begin position="655"/>
        <end position="664"/>
    </location>
</feature>
<feature type="compositionally biased region" description="Basic and acidic residues" evidence="2">
    <location>
        <begin position="427"/>
        <end position="444"/>
    </location>
</feature>
<feature type="compositionally biased region" description="Basic and acidic residues" evidence="2">
    <location>
        <begin position="951"/>
        <end position="969"/>
    </location>
</feature>
<feature type="compositionally biased region" description="Polar residues" evidence="2">
    <location>
        <begin position="3079"/>
        <end position="3090"/>
    </location>
</feature>
<keyword evidence="1" id="KW-0009">Actin-binding</keyword>
<feature type="compositionally biased region" description="Polar residues" evidence="2">
    <location>
        <begin position="712"/>
        <end position="724"/>
    </location>
</feature>
<feature type="compositionally biased region" description="Basic and acidic residues" evidence="2">
    <location>
        <begin position="1462"/>
        <end position="1503"/>
    </location>
</feature>
<feature type="compositionally biased region" description="Basic and acidic residues" evidence="2">
    <location>
        <begin position="3055"/>
        <end position="3066"/>
    </location>
</feature>
<feature type="compositionally biased region" description="Basic and acidic residues" evidence="2">
    <location>
        <begin position="2661"/>
        <end position="2695"/>
    </location>
</feature>
<feature type="region of interest" description="Disordered" evidence="2">
    <location>
        <begin position="1554"/>
        <end position="1765"/>
    </location>
</feature>
<dbReference type="InterPro" id="IPR016024">
    <property type="entry name" value="ARM-type_fold"/>
</dbReference>
<feature type="domain" description="GBD/FH3" evidence="3">
    <location>
        <begin position="6"/>
        <end position="363"/>
    </location>
</feature>
<dbReference type="OrthoDB" id="9806920at2759"/>
<feature type="compositionally biased region" description="Acidic residues" evidence="2">
    <location>
        <begin position="1302"/>
        <end position="1311"/>
    </location>
</feature>
<feature type="compositionally biased region" description="Basic residues" evidence="2">
    <location>
        <begin position="352"/>
        <end position="362"/>
    </location>
</feature>
<feature type="compositionally biased region" description="Basic and acidic residues" evidence="2">
    <location>
        <begin position="1750"/>
        <end position="1765"/>
    </location>
</feature>
<feature type="compositionally biased region" description="Acidic residues" evidence="2">
    <location>
        <begin position="3000"/>
        <end position="3026"/>
    </location>
</feature>
<feature type="region of interest" description="Disordered" evidence="2">
    <location>
        <begin position="1352"/>
        <end position="1521"/>
    </location>
</feature>
<protein>
    <submittedName>
        <fullName evidence="4">FH1/FH2 domain-containing protein 3</fullName>
    </submittedName>
</protein>
<feature type="compositionally biased region" description="Basic and acidic residues" evidence="2">
    <location>
        <begin position="594"/>
        <end position="603"/>
    </location>
</feature>
<evidence type="ECO:0000259" key="3">
    <source>
        <dbReference type="PROSITE" id="PS51232"/>
    </source>
</evidence>
<evidence type="ECO:0000256" key="1">
    <source>
        <dbReference type="ARBA" id="ARBA00023203"/>
    </source>
</evidence>
<feature type="compositionally biased region" description="Basic and acidic residues" evidence="2">
    <location>
        <begin position="2615"/>
        <end position="2634"/>
    </location>
</feature>
<dbReference type="PANTHER" id="PTHR45920">
    <property type="entry name" value="FORMIN HOMOLOGY 2 DOMAIN CONTAINING, ISOFORM I"/>
    <property type="match status" value="1"/>
</dbReference>
<feature type="region of interest" description="Disordered" evidence="2">
    <location>
        <begin position="1170"/>
        <end position="1262"/>
    </location>
</feature>
<feature type="compositionally biased region" description="Basic and acidic residues" evidence="2">
    <location>
        <begin position="759"/>
        <end position="769"/>
    </location>
</feature>
<feature type="compositionally biased region" description="Basic and acidic residues" evidence="2">
    <location>
        <begin position="2438"/>
        <end position="2447"/>
    </location>
</feature>
<feature type="compositionally biased region" description="Basic and acidic residues" evidence="2">
    <location>
        <begin position="1228"/>
        <end position="1259"/>
    </location>
</feature>
<feature type="compositionally biased region" description="Basic and acidic residues" evidence="2">
    <location>
        <begin position="1082"/>
        <end position="1102"/>
    </location>
</feature>
<feature type="region of interest" description="Disordered" evidence="2">
    <location>
        <begin position="2462"/>
        <end position="2742"/>
    </location>
</feature>
<feature type="compositionally biased region" description="Acidic residues" evidence="2">
    <location>
        <begin position="604"/>
        <end position="618"/>
    </location>
</feature>
<dbReference type="SUPFAM" id="SSF48371">
    <property type="entry name" value="ARM repeat"/>
    <property type="match status" value="1"/>
</dbReference>
<feature type="compositionally biased region" description="Basic and acidic residues" evidence="2">
    <location>
        <begin position="1392"/>
        <end position="1405"/>
    </location>
</feature>
<keyword evidence="5" id="KW-1185">Reference proteome</keyword>
<feature type="compositionally biased region" description="Basic and acidic residues" evidence="2">
    <location>
        <begin position="480"/>
        <end position="492"/>
    </location>
</feature>
<feature type="region of interest" description="Disordered" evidence="2">
    <location>
        <begin position="1278"/>
        <end position="1328"/>
    </location>
</feature>
<evidence type="ECO:0000313" key="4">
    <source>
        <dbReference type="EMBL" id="KAJ8041418.1"/>
    </source>
</evidence>
<feature type="region of interest" description="Disordered" evidence="2">
    <location>
        <begin position="3181"/>
        <end position="3409"/>
    </location>
</feature>
<feature type="region of interest" description="Disordered" evidence="2">
    <location>
        <begin position="1530"/>
        <end position="1549"/>
    </location>
</feature>
<feature type="compositionally biased region" description="Basic and acidic residues" evidence="2">
    <location>
        <begin position="2941"/>
        <end position="2988"/>
    </location>
</feature>
<feature type="compositionally biased region" description="Polar residues" evidence="2">
    <location>
        <begin position="2601"/>
        <end position="2610"/>
    </location>
</feature>
<feature type="region of interest" description="Disordered" evidence="2">
    <location>
        <begin position="2760"/>
        <end position="3104"/>
    </location>
</feature>
<feature type="compositionally biased region" description="Basic and acidic residues" evidence="2">
    <location>
        <begin position="2046"/>
        <end position="2067"/>
    </location>
</feature>
<feature type="compositionally biased region" description="Basic and acidic residues" evidence="2">
    <location>
        <begin position="2133"/>
        <end position="2206"/>
    </location>
</feature>
<sequence length="3450" mass="390906">MYDIAERRRRREQRHKELEQCGLQLSHTGSYLDVEESINDQKEDFEGYDKQKKHSVILRTKLSVRVAGILEKLRTSSGRDLRRALFSLKQLFQDDQDLVHEFISAGGLDCLIQLGMECDQNHRSYILRALGEIMLFMDGMNGIIEHNQAIQWLYSLLTMQYRLVVKSALKLLIVFVEYAETNAQLFVKALKQEDSSHGREIGSHIMSILKDPEQDSEITTYVMTLVNKTLSYIPDQDTFYDLTDAFEKQGIEDVSQRVCSKRSSDLDLVEQFKLYEYALKQEDGEIDIPDKQKMSLRKARRSLDVTNQQRKSLRAGGLKPTAEYSDFQKRLSLDSVTPSLQVENGEDAISSQRRRREQRRSRGSFAPGEDSEDPIRPSVDDASSRLQRPPASDTFENRPAIYQRSGSEEVSGITHKESEEQASAQVRSREDKHHEGFEKSKEIEGTCEVDERDFDGYEVREDVTTDDNSYAGGSYSMLGEHTEEVHKEHSTEKASGFQEEITSGDDPRGSEVQNVVTSEDGLSLNSRSVEDSSQRGSPLLTESDRRTEMEQLTIPSQEDEDESSKNDVSMESEMLQESEEQKQLEGQVGQVSLYDERVKATDGHDDEDEDEEEDEEMLEGGSKKNGLEKAENMETPVLGDSASSDDAAVSGNQEVMEEEDDDVFTEGTSVQKYSKEGLSGMLGEDADSRETESEGTLSELKGSVSGTIDKGASSNITFPETSSVVMPPQDPFLVSDGRAGNSESPDDFSSGDGTITQRKRLEYQTEVKTHPTPRKSLSPGIDDLQSEGDCDTKSDDIEAVSQQRYERKRLQKEAAMQVTDGEMGAESSSLQTERTSSSKRHPKHRHESWDQEVEEGVDVKEGVQHGRRRRRRREESYEEVTSGTDLVDQTQGETQCEGEVGIQEKSRTRHRRRRRLKSAEDGEGSKEDHVAVIERVDEKNLADASVLGRETNQRMLEKEPRKTQDRGEENEVIDLQVGKFDVEYNSFQRKQGSYLVQEKGSSKNIEEQLSVPFGDRSRSMISEGERRDYNSGKLHKEEEKEVETELKQRKTLEGDGNEKETERERWRRERREKYRQKRAQRKRESSESDQIRDDNFREKEENDVFISVPSEREKSAPRRSTQSHIETLSPNEWQSSPQVGVLGDASLQMEINDEDDLMRMLRGDSCTKAEIVPGTDDVMPRRRLYSRRRRREGSGSFEDLQSVKSTDVQKSVSEDSFDTTTVSTDSDPVNKRKDDKREREDRRVEDLQEPQKRPERTKEEDEILNLLRGGIEPVEVAYEPESASSRRMRQRRWRRSNRVESDERDDSIEVEDAVKTQSSLNQDVKGRNELLLTEREEVTARYPKETAISEKMEMVEKVTRDENEEEVLPNTGMLVDGNKEPAAEDEQSLLHARIEESHQSYKDSDEQPYLDVNKTACTQRMEEQSTSSGRKRQKQRSEDKRDQKLSVSQTDEGDILSILRGGDTDSRKIDIKEISDSKHELEQSDKGIEERVQLKKEPVDRRTSPLRKSASSEKMEEEQTVFRVSLRNRRPKDKVVKKTSVEPKEEEDLVSLLRGGAAASEKNQISDEVSTSEPSELLREGSRMKEETDTVEVKIKKSGPKQEKDRRVKPLKVKASIVTSEEKPEEKVEKEKIKSASKTEPKEDVKVVRLKLRSKTAKVTTDPPRKKPDAEEEEDLMSMLRGGLPTSDREDSVPAKTIKLRSRTHEDSKPKLEEESSRKGAEQRLSQSRGTSRETDEERREEPPLLTGGRKRDGEQKKSRVDKVEVILGKHEKSVGDEIMPAEKDEVAYTVRRRKGMTEDTRRRKVIVTPVEVEGEEDLLSGLKGGDVKVSASSNFEKSSKKVPSKQVKDKNKETEKTHPKRNSDESDILNILKGGDVSISGPDTTELKISAKPILGKQNKENLSTIERPKSSSKSKDQDVLSKLKGGDVSGDGGDNFQTLGKVRLKKMEERGSIDEKKTVERKSREDDLLSILKGGDGGVSTSGPGERDKTPAKAKQIEEKHSPYEKIGEKKPRENDVLSVLKDGDVGSSALGTGDRGKMSAKAKQIEEKRAPYEKTGEKKPRENDLLSILKGGDVDNSALGSGDKGKTPGKVRQVEDKRTIYEKGVEKKPRENDLLSKLKGGDVGVSGSAGDDKRRTPKVLHQEEQEDDSTHKRNFQDGRRKHEESKLSHSKVGDRKESWRKDDAKDVSLRHQVVDQKSKKESDLLDILRGGDIGLIPPGMPGSERIGKYGSKPQTDRDEERKGLGKKGSLVDERRKEREEKQQADSRVMRKRDEDRVASKFEEEPPVADSLRKDERQVQKRRDFEQKTEKDRKWEKNNLDTAGTGESILVKDQKANKGEEKYASLRKRGLQTVGDKERNTDEVKKEVALREKRSEKFESRQLSEETDGTLLLKGKDSLSRKSKLADGDESKSSQVPKDQSSKISSRIESLSKANENQKMKKKDPYIPFIKQADIKEKILSKSSEEGHPPLKKENVTPLVKQSDLKEKYLTRGQDQKQPQKKEHFVPSSKQSDIKEKLLSKTVEEPKHHPTPVSKPAENIDVRDKHLGTKQNAPKDVEAKSGLEVSPAEERKTSGPRGKFLPSPQEGGSLPRNFKAGESQRQTESSQEFGGAKGKEKVGKSSRKKDTSKSLEELLDIAVAMKSMPRRRKQKQIESNVDGSKDVTEAVGQKEDQHGREKMDRKQAQVHPGKEEVTVSPGDTQQKKGERLPAAGKREVFGKDRTKGKVQDTVEQGYGYPKKKTTALEKDVEIEKQKRVRDVDMRKRVTDDKMAADVHKSDQGELRRRKREEKGEVVESRQNRNVEGEGSLPRRSKTGKSRSVEKTSKEMEGIVRDEEVIPDKHQQGHAVEDSTDDRKREGGEEASEKKKHLLDRWLKQKPKDKKQVSDDVIAPRKKNLHEKFQSQRNKWLEGSKEGTSPKKDKTVGKKPSKLNSRYQTMVKEADLVDEHTKQDGDLLRRGMRKEESEIKGDKMIEGEEKGRPRDRKYDASLSSPLRAYEDESEGEEEDYSEDEDTYDGEFVDEVDIPDLTLSYSDGYSDEESSTQFFSFPSDEEVSGHSERTKDSASAKVQPLTKTPPRYSSSPLRQMNRPSEESSETLCLTDSEEDQSLVTLKESEMSLEQQLRREVGDDDSVFLAGSFESLDMRSGSELSSLGERSDGLEVRSLLGQEEDLENRLTKTKSLPSNLDNCHRRGSYPGEEVFSSFTPPSRRRGIKQSEESLVSQAESAESLMSGGTGTSIESGVSAESGIEIDEKIREGLQELKEELLDEDELEESMEESEDEDDERKEEAVVQAYPDESRKDKKTSSRKARRKRSSLSRKMRVPEVVIQEPQTPTENGYSVNHRRKDELPPVEDTNVSGTNASECSETVNECIPNATSHSQPDPLTQPEEENGSKKLHHIPEEPRLSFIPPNIEPSVVNSSDSTSNVSIKGEISFLHFIIIGYFLLHCQ</sequence>
<feature type="compositionally biased region" description="Acidic residues" evidence="2">
    <location>
        <begin position="3267"/>
        <end position="3287"/>
    </location>
</feature>
<feature type="compositionally biased region" description="Basic and acidic residues" evidence="2">
    <location>
        <begin position="2396"/>
        <end position="2414"/>
    </location>
</feature>
<dbReference type="EMBL" id="JAIZAY010000005">
    <property type="protein sequence ID" value="KAJ8041418.1"/>
    <property type="molecule type" value="Genomic_DNA"/>
</dbReference>
<feature type="compositionally biased region" description="Basic and acidic residues" evidence="2">
    <location>
        <begin position="2293"/>
        <end position="2321"/>
    </location>
</feature>
<feature type="region of interest" description="Disordered" evidence="2">
    <location>
        <begin position="994"/>
        <end position="1138"/>
    </location>
</feature>
<feature type="compositionally biased region" description="Basic and acidic residues" evidence="2">
    <location>
        <begin position="3252"/>
        <end position="3266"/>
    </location>
</feature>
<feature type="region of interest" description="Disordered" evidence="2">
    <location>
        <begin position="338"/>
        <end position="971"/>
    </location>
</feature>